<organism evidence="2 4">
    <name type="scientific">Aromatoleum bremense</name>
    <dbReference type="NCBI Taxonomy" id="76115"/>
    <lineage>
        <taxon>Bacteria</taxon>
        <taxon>Pseudomonadati</taxon>
        <taxon>Pseudomonadota</taxon>
        <taxon>Betaproteobacteria</taxon>
        <taxon>Rhodocyclales</taxon>
        <taxon>Rhodocyclaceae</taxon>
        <taxon>Aromatoleum</taxon>
    </lineage>
</organism>
<gene>
    <name evidence="1" type="ORF">GPA24_02320</name>
    <name evidence="2" type="ORF">GPA24_20140</name>
    <name evidence="3" type="ORF">GPA24_20365</name>
</gene>
<dbReference type="EMBL" id="WTVP01000130">
    <property type="protein sequence ID" value="NMG17830.1"/>
    <property type="molecule type" value="Genomic_DNA"/>
</dbReference>
<sequence>LQKGETLQERVHDQLADIGKHPALVRSFFKHPSVAYISAS</sequence>
<keyword evidence="4" id="KW-1185">Reference proteome</keyword>
<evidence type="ECO:0000313" key="4">
    <source>
        <dbReference type="Proteomes" id="UP000633943"/>
    </source>
</evidence>
<proteinExistence type="predicted"/>
<feature type="non-terminal residue" evidence="2">
    <location>
        <position position="1"/>
    </location>
</feature>
<comment type="caution">
    <text evidence="2">The sequence shown here is derived from an EMBL/GenBank/DDBJ whole genome shotgun (WGS) entry which is preliminary data.</text>
</comment>
<evidence type="ECO:0000313" key="1">
    <source>
        <dbReference type="EMBL" id="NMG14393.1"/>
    </source>
</evidence>
<accession>A0ABX1P0E0</accession>
<evidence type="ECO:0000313" key="3">
    <source>
        <dbReference type="EMBL" id="NMG17830.1"/>
    </source>
</evidence>
<reference evidence="2 4" key="1">
    <citation type="submission" date="2019-12" db="EMBL/GenBank/DDBJ databases">
        <title>Comparative genomics gives insights into the taxonomy of the Azoarcus-Aromatoleum group and reveals separate origins of nif in the plant-associated Azoarcus and non-plant-associated Aromatoleum sub-groups.</title>
        <authorList>
            <person name="Lafos M."/>
            <person name="Maluk M."/>
            <person name="Batista M."/>
            <person name="Junghare M."/>
            <person name="Carmona M."/>
            <person name="Faoro H."/>
            <person name="Cruz L.M."/>
            <person name="Battistoni F."/>
            <person name="De Souza E."/>
            <person name="Pedrosa F."/>
            <person name="Chen W.-M."/>
            <person name="Poole P.S."/>
            <person name="Dixon R.A."/>
            <person name="James E.K."/>
        </authorList>
    </citation>
    <scope>NUCLEOTIDE SEQUENCE [LARGE SCALE GENOMIC DNA]</scope>
    <source>
        <strain evidence="2 4">PbN1</strain>
    </source>
</reference>
<protein>
    <submittedName>
        <fullName evidence="2">IS630 family transposase</fullName>
    </submittedName>
</protein>
<dbReference type="EMBL" id="WTVP01000119">
    <property type="protein sequence ID" value="NMG17789.1"/>
    <property type="molecule type" value="Genomic_DNA"/>
</dbReference>
<dbReference type="Proteomes" id="UP000633943">
    <property type="component" value="Unassembled WGS sequence"/>
</dbReference>
<name>A0ABX1P0E0_9RHOO</name>
<evidence type="ECO:0000313" key="2">
    <source>
        <dbReference type="EMBL" id="NMG17789.1"/>
    </source>
</evidence>
<dbReference type="EMBL" id="WTVP01000003">
    <property type="protein sequence ID" value="NMG14393.1"/>
    <property type="molecule type" value="Genomic_DNA"/>
</dbReference>